<name>A0A699Q7N7_TANCI</name>
<feature type="non-terminal residue" evidence="1">
    <location>
        <position position="1"/>
    </location>
</feature>
<reference evidence="1" key="1">
    <citation type="journal article" date="2019" name="Sci. Rep.">
        <title>Draft genome of Tanacetum cinerariifolium, the natural source of mosquito coil.</title>
        <authorList>
            <person name="Yamashiro T."/>
            <person name="Shiraishi A."/>
            <person name="Satake H."/>
            <person name="Nakayama K."/>
        </authorList>
    </citation>
    <scope>NUCLEOTIDE SEQUENCE</scope>
</reference>
<evidence type="ECO:0000313" key="1">
    <source>
        <dbReference type="EMBL" id="GFC62294.1"/>
    </source>
</evidence>
<accession>A0A699Q7N7</accession>
<dbReference type="EMBL" id="BKCJ010993322">
    <property type="protein sequence ID" value="GFC62294.1"/>
    <property type="molecule type" value="Genomic_DNA"/>
</dbReference>
<sequence length="55" mass="5604">VLSLLGPGGSGGGEEVLSSGFSRLGKACDVAGVEWQEKMLQCYSSMNSGKGVKVL</sequence>
<protein>
    <submittedName>
        <fullName evidence="1">Uncharacterized protein</fullName>
    </submittedName>
</protein>
<dbReference type="AlphaFoldDB" id="A0A699Q7N7"/>
<organism evidence="1">
    <name type="scientific">Tanacetum cinerariifolium</name>
    <name type="common">Dalmatian daisy</name>
    <name type="synonym">Chrysanthemum cinerariifolium</name>
    <dbReference type="NCBI Taxonomy" id="118510"/>
    <lineage>
        <taxon>Eukaryota</taxon>
        <taxon>Viridiplantae</taxon>
        <taxon>Streptophyta</taxon>
        <taxon>Embryophyta</taxon>
        <taxon>Tracheophyta</taxon>
        <taxon>Spermatophyta</taxon>
        <taxon>Magnoliopsida</taxon>
        <taxon>eudicotyledons</taxon>
        <taxon>Gunneridae</taxon>
        <taxon>Pentapetalae</taxon>
        <taxon>asterids</taxon>
        <taxon>campanulids</taxon>
        <taxon>Asterales</taxon>
        <taxon>Asteraceae</taxon>
        <taxon>Asteroideae</taxon>
        <taxon>Anthemideae</taxon>
        <taxon>Anthemidinae</taxon>
        <taxon>Tanacetum</taxon>
    </lineage>
</organism>
<proteinExistence type="predicted"/>
<gene>
    <name evidence="1" type="ORF">Tci_834264</name>
</gene>
<comment type="caution">
    <text evidence="1">The sequence shown here is derived from an EMBL/GenBank/DDBJ whole genome shotgun (WGS) entry which is preliminary data.</text>
</comment>